<dbReference type="GO" id="GO:0000976">
    <property type="term" value="F:transcription cis-regulatory region binding"/>
    <property type="evidence" value="ECO:0007669"/>
    <property type="project" value="TreeGrafter"/>
</dbReference>
<dbReference type="InterPro" id="IPR044810">
    <property type="entry name" value="WRKY_plant"/>
</dbReference>
<keyword evidence="5" id="KW-0539">Nucleus</keyword>
<dbReference type="SUPFAM" id="SSF118290">
    <property type="entry name" value="WRKY DNA-binding domain"/>
    <property type="match status" value="1"/>
</dbReference>
<comment type="subcellular location">
    <subcellularLocation>
        <location evidence="1">Nucleus</location>
    </subcellularLocation>
</comment>
<dbReference type="GO" id="GO:0010150">
    <property type="term" value="P:leaf senescence"/>
    <property type="evidence" value="ECO:0007669"/>
    <property type="project" value="UniProtKB-ARBA"/>
</dbReference>
<gene>
    <name evidence="9" type="ORF">OLC1_LOCUS5485</name>
</gene>
<evidence type="ECO:0000256" key="1">
    <source>
        <dbReference type="ARBA" id="ARBA00004123"/>
    </source>
</evidence>
<dbReference type="GO" id="GO:0010193">
    <property type="term" value="P:response to ozone"/>
    <property type="evidence" value="ECO:0007669"/>
    <property type="project" value="UniProtKB-ARBA"/>
</dbReference>
<feature type="compositionally biased region" description="Basic and acidic residues" evidence="7">
    <location>
        <begin position="96"/>
        <end position="105"/>
    </location>
</feature>
<evidence type="ECO:0000313" key="9">
    <source>
        <dbReference type="EMBL" id="CAI9094284.1"/>
    </source>
</evidence>
<dbReference type="PROSITE" id="PS50811">
    <property type="entry name" value="WRKY"/>
    <property type="match status" value="1"/>
</dbReference>
<dbReference type="FunFam" id="2.20.25.80:FF:000009">
    <property type="entry name" value="WRKY transcription factor 53"/>
    <property type="match status" value="1"/>
</dbReference>
<dbReference type="EMBL" id="OX459119">
    <property type="protein sequence ID" value="CAI9094284.1"/>
    <property type="molecule type" value="Genomic_DNA"/>
</dbReference>
<dbReference type="Proteomes" id="UP001161247">
    <property type="component" value="Chromosome 2"/>
</dbReference>
<evidence type="ECO:0000256" key="6">
    <source>
        <dbReference type="ARBA" id="ARBA00060850"/>
    </source>
</evidence>
<dbReference type="SMART" id="SM00774">
    <property type="entry name" value="WRKY"/>
    <property type="match status" value="1"/>
</dbReference>
<keyword evidence="4" id="KW-0804">Transcription</keyword>
<evidence type="ECO:0000256" key="4">
    <source>
        <dbReference type="ARBA" id="ARBA00023163"/>
    </source>
</evidence>
<feature type="region of interest" description="Disordered" evidence="7">
    <location>
        <begin position="67"/>
        <end position="136"/>
    </location>
</feature>
<dbReference type="Pfam" id="PF03106">
    <property type="entry name" value="WRKY"/>
    <property type="match status" value="1"/>
</dbReference>
<keyword evidence="2" id="KW-0805">Transcription regulation</keyword>
<dbReference type="AlphaFoldDB" id="A0AAV1CI52"/>
<name>A0AAV1CI52_OLDCO</name>
<keyword evidence="10" id="KW-1185">Reference proteome</keyword>
<organism evidence="9 10">
    <name type="scientific">Oldenlandia corymbosa var. corymbosa</name>
    <dbReference type="NCBI Taxonomy" id="529605"/>
    <lineage>
        <taxon>Eukaryota</taxon>
        <taxon>Viridiplantae</taxon>
        <taxon>Streptophyta</taxon>
        <taxon>Embryophyta</taxon>
        <taxon>Tracheophyta</taxon>
        <taxon>Spermatophyta</taxon>
        <taxon>Magnoliopsida</taxon>
        <taxon>eudicotyledons</taxon>
        <taxon>Gunneridae</taxon>
        <taxon>Pentapetalae</taxon>
        <taxon>asterids</taxon>
        <taxon>lamiids</taxon>
        <taxon>Gentianales</taxon>
        <taxon>Rubiaceae</taxon>
        <taxon>Rubioideae</taxon>
        <taxon>Spermacoceae</taxon>
        <taxon>Hedyotis-Oldenlandia complex</taxon>
        <taxon>Oldenlandia</taxon>
    </lineage>
</organism>
<feature type="domain" description="WRKY" evidence="8">
    <location>
        <begin position="131"/>
        <end position="188"/>
    </location>
</feature>
<evidence type="ECO:0000256" key="5">
    <source>
        <dbReference type="ARBA" id="ARBA00023242"/>
    </source>
</evidence>
<evidence type="ECO:0000256" key="3">
    <source>
        <dbReference type="ARBA" id="ARBA00023125"/>
    </source>
</evidence>
<feature type="region of interest" description="Disordered" evidence="7">
    <location>
        <begin position="193"/>
        <end position="217"/>
    </location>
</feature>
<sequence>MEYGSNWDYYTLINELTQGMEQAKQLRVRLSSASTETQELLLQRILSSYEKALLILKWNGTVGQSAVSKQQQQQQPQASGAPESSSVSVDCSPRNENQKDYQDVSKKRKTQPTWTEQVRVNPESGLEGPSDDNYSWRKYGQKDILGAKYPRSYYRCTYRHLRNCWATKQVQRSDDDPTVFEITYRGIHVCNPSMNNNNSVPQPQQQPQPPSSPEKQEMKHTYNYNTNQQQPNEMLMNFRTNLRVKTGESSESNDTRSPFSFASTYQQMDGESQIFPVSTIVEDSILGVGYSPSFISPATSGSNYFSLSPYQIINNQGTNHTDSDLTEILSATASATNSPIAGLDFSYDSVELDPNFNFSASGFFQ</sequence>
<protein>
    <submittedName>
        <fullName evidence="9">OLC1v1029996C1</fullName>
    </submittedName>
</protein>
<evidence type="ECO:0000313" key="10">
    <source>
        <dbReference type="Proteomes" id="UP001161247"/>
    </source>
</evidence>
<feature type="compositionally biased region" description="Low complexity" evidence="7">
    <location>
        <begin position="193"/>
        <end position="203"/>
    </location>
</feature>
<proteinExistence type="inferred from homology"/>
<dbReference type="Gene3D" id="2.20.25.80">
    <property type="entry name" value="WRKY domain"/>
    <property type="match status" value="1"/>
</dbReference>
<dbReference type="GO" id="GO:0009751">
    <property type="term" value="P:response to salicylic acid"/>
    <property type="evidence" value="ECO:0007669"/>
    <property type="project" value="UniProtKB-ARBA"/>
</dbReference>
<dbReference type="InterPro" id="IPR003657">
    <property type="entry name" value="WRKY_dom"/>
</dbReference>
<evidence type="ECO:0000259" key="8">
    <source>
        <dbReference type="PROSITE" id="PS50811"/>
    </source>
</evidence>
<dbReference type="PANTHER" id="PTHR32096">
    <property type="entry name" value="WRKY TRANSCRIPTION FACTOR 30-RELATED-RELATED"/>
    <property type="match status" value="1"/>
</dbReference>
<keyword evidence="3" id="KW-0238">DNA-binding</keyword>
<dbReference type="InterPro" id="IPR036576">
    <property type="entry name" value="WRKY_dom_sf"/>
</dbReference>
<evidence type="ECO:0000256" key="2">
    <source>
        <dbReference type="ARBA" id="ARBA00023015"/>
    </source>
</evidence>
<reference evidence="9" key="1">
    <citation type="submission" date="2023-03" db="EMBL/GenBank/DDBJ databases">
        <authorList>
            <person name="Julca I."/>
        </authorList>
    </citation>
    <scope>NUCLEOTIDE SEQUENCE</scope>
</reference>
<dbReference type="GO" id="GO:0003700">
    <property type="term" value="F:DNA-binding transcription factor activity"/>
    <property type="evidence" value="ECO:0007669"/>
    <property type="project" value="InterPro"/>
</dbReference>
<dbReference type="PANTHER" id="PTHR32096:SF36">
    <property type="entry name" value="WRKY TRANSCRIPTION FACTOR 41-RELATED"/>
    <property type="match status" value="1"/>
</dbReference>
<accession>A0AAV1CI52</accession>
<evidence type="ECO:0000256" key="7">
    <source>
        <dbReference type="SAM" id="MobiDB-lite"/>
    </source>
</evidence>
<dbReference type="GO" id="GO:0005634">
    <property type="term" value="C:nucleus"/>
    <property type="evidence" value="ECO:0007669"/>
    <property type="project" value="UniProtKB-SubCell"/>
</dbReference>
<dbReference type="GO" id="GO:0042542">
    <property type="term" value="P:response to hydrogen peroxide"/>
    <property type="evidence" value="ECO:0007669"/>
    <property type="project" value="UniProtKB-ARBA"/>
</dbReference>
<comment type="similarity">
    <text evidence="6">Belongs to the WRKY group III family.</text>
</comment>
<feature type="compositionally biased region" description="Low complexity" evidence="7">
    <location>
        <begin position="67"/>
        <end position="86"/>
    </location>
</feature>